<protein>
    <submittedName>
        <fullName evidence="3">Uncharacterized protein</fullName>
    </submittedName>
</protein>
<evidence type="ECO:0000256" key="2">
    <source>
        <dbReference type="SAM" id="MobiDB-lite"/>
    </source>
</evidence>
<proteinExistence type="predicted"/>
<feature type="region of interest" description="Disordered" evidence="2">
    <location>
        <begin position="2197"/>
        <end position="2230"/>
    </location>
</feature>
<accession>A0A0G4I9N2</accession>
<feature type="coiled-coil region" evidence="1">
    <location>
        <begin position="1070"/>
        <end position="1104"/>
    </location>
</feature>
<feature type="region of interest" description="Disordered" evidence="2">
    <location>
        <begin position="233"/>
        <end position="255"/>
    </location>
</feature>
<feature type="compositionally biased region" description="Polar residues" evidence="2">
    <location>
        <begin position="175"/>
        <end position="195"/>
    </location>
</feature>
<evidence type="ECO:0000313" key="3">
    <source>
        <dbReference type="EMBL" id="CEM53863.1"/>
    </source>
</evidence>
<dbReference type="EMBL" id="CDMZ01005733">
    <property type="protein sequence ID" value="CEM53863.1"/>
    <property type="molecule type" value="Genomic_DNA"/>
</dbReference>
<name>A0A0G4I9N2_9ALVE</name>
<dbReference type="PANTHER" id="PTHR45615:SF80">
    <property type="entry name" value="GRIP DOMAIN-CONTAINING PROTEIN"/>
    <property type="match status" value="1"/>
</dbReference>
<feature type="region of interest" description="Disordered" evidence="2">
    <location>
        <begin position="382"/>
        <end position="402"/>
    </location>
</feature>
<feature type="region of interest" description="Disordered" evidence="2">
    <location>
        <begin position="329"/>
        <end position="355"/>
    </location>
</feature>
<feature type="region of interest" description="Disordered" evidence="2">
    <location>
        <begin position="943"/>
        <end position="967"/>
    </location>
</feature>
<feature type="non-terminal residue" evidence="3">
    <location>
        <position position="1"/>
    </location>
</feature>
<keyword evidence="1" id="KW-0175">Coiled coil</keyword>
<sequence length="2352" mass="262379">SIQQQQKSASPKIIKFLQDGFGSATKKRLDTASITSEVQEIRGGKKHKVVLDCNSASILEDCVGICKEQHKFEEEECESKAKAAMDAESRTVEVEVDCSGQEVTADKCKEKCSAQKLSNEECQKAIGHAGSSSSSFKKGGKAIVKGFECEKGTSKEDCVAKCKEERDESWCDTPYSDTGSVSLDPSSEKVTVPDNTLDCTSLDTEKACDQECTKSKAKPATCMEVCAPYRQADERESDSSSSSSADKGVKPTVGGFECESGTSKDDCVTKCKGQRSEAWCNAPTGGVNLDASSEKVTVPGETLDCTGVDSKDACSEECKKVGAKPETCEQVSSSFKAPGEAADKGQDGDGTDGDEEALTLEFMKFEVTEVKAEKDKVAESQQGFAQLDSNTESAVKSRPSISVSRAVNEQRMVEADVEKLRPPEKHHNRLSELLRDEMAQGGEKVEDINFRCSAEKGVTLESCQAQCVSAGISKEWCHDPAKLQWEAEKEKKLASSITIDCSNVKTKEECRKKCTQTTPAPLDIDSRPCRKAMANLSSAYGKSLTVSVDCNGMDHDACETECKKYFVHKICAGIPAGSGLTWTKHRTISCERFKDKESCKAYAEAQGIAVTKTEAQAKLTELQGDLPDKSAVEITPPTRFLQLEEKESLAEKEKNGPSISEMARTAADAGPRDDPLEALYADPNGLQDDSISTGNLEKLKTARELVTISARIDPERTIDLGRLMSKIKADAKRTTEPEDSIREIAVALAVFTGVRRESNPSRWRSMLFAALGEVKPTHGDMVDWFGRIRLDDANKFLIRLWPMVADENPKESIEELFPKLENLASEVSEITMTTLDLGKADTDDGSWVKKMKDEFTAREAAMNCGSCPKFDALQAAVTAVSAETQKLSQRNFQFVRNAQEEMRRQRTTVLSALQEVEADVSEMIFLQKEREINDLTNRLTALKASTPASGTPGSPLGAGRETDELRDTEQKLRLAQRLLKKAKAEAEGKKLGAAQLKRSLAESKLLKDGSLAQKKELLQKKRSLENEVRDLKRAKLEASTEMQATIQKRVDKIEGRLNEVTSEYDSAVTNNRAFQELNDAMVEEARAQEEVQQAESERQRTGETLDDIRDPLVEWYSDNDENSQNLDLALRVLDPTTQLHAFKWMHDRNVLIRERRKLDDMEERQKTQPRSDYNEVWVRLQDEIRKCRAEATKHYLEFTVGAHSKKDPDLLEAVDRVVKLRRTKELLDVQANIAKFEDEVVNTQRHIALASSDLSTSPSRLEMLETNLQSDLFKLSTAESTALKMMSADCRELAHVIQQEKNSEAFQSMTDIQKEARQTDFNNEKFEEKAMLASFIRRRSPVAEQRLISQVVQLCDDAGAMDFTRKLARNTVKDVVFHTLRTRFLAMLRSRATADQRNLLNSQFDEVRDDARLQIERIARREVQILEGPATREGVVDPQTRQIHRGPHIAAKIAQMDRIYLHYLQAKRREYELQMIDRPFNDIAVNKLKLAEPESSSGNPDALTPLPDNPVFDLGREILNDDANNSWKLNDKELEKETRSVRFFMNAFPLSNAEITTAPSTPVAAPSEPMSGRDFKSFVAKDFTRWVKMACHTALLTETVMPSFLELGAATLHQTHPGLSLAAPPTQSGSRTALLQQAESASDTSAHQQQMISRKILPKFHLDHQDQREALDVSVKRLSGEIDDLTAQLKNSTKKLAEYSKKAPQNDFEARMLKREVQSLKEEHDQIQTQLALRASTKRKLESTFATLSERDASVHIEMEALRDRLEAWRASIEKEEQMAVQIDALSLRLSLSRRNSSMASAQTTIELEAKSRDLQDLLRAHQQEQAGMRRLLKRYRAFAFLELATRQLARHMEQDVHDQITRCNPDRIKEVLDEYRRAVRAPTPSMFQPSSDNPARALDLAIAWDRMKEAEERTREDTRQFVELRAKLTDDVVDLFSGIALASMPDPRKADVLEEARAFTTDEMLSGRLEAGKKGIQQKDMLRDPDQAALLFEESQTHQNALQALQKRAEANQDAFISMRDKLLQEVLSRADPDLKPELGALARRNVDFQLQLIQEALFGRHTAARGDVDDSSALSSLKALCDESLHSSLKRQNAQLVYTLEKEGVEPNKERNTASLAKVFSPTTTISELSADNLRMRDQLMKHVVFQLASGERVNAEPYLVEVEKVKNKVDKLKSSFGTKRLSSLSDEDTTLEIQTEVHPLPPSPPTDTDTDAETQQGSSSESSGRDVNLFSHVQNAIDLVHAEMQIPNTERLEPKCVLKPLLEELYECDLSNPIGSCEKAYDAYYTARSVGVPPLSEAASPVLVRGCHSSSLSPDEMATAPTVSIIPLVPTHVTVVSWAAPTTTVLPVQ</sequence>
<feature type="region of interest" description="Disordered" evidence="2">
    <location>
        <begin position="644"/>
        <end position="692"/>
    </location>
</feature>
<feature type="region of interest" description="Disordered" evidence="2">
    <location>
        <begin position="174"/>
        <end position="195"/>
    </location>
</feature>
<feature type="coiled-coil region" evidence="1">
    <location>
        <begin position="1668"/>
        <end position="1730"/>
    </location>
</feature>
<gene>
    <name evidence="3" type="ORF">Cvel_12309</name>
</gene>
<feature type="compositionally biased region" description="Basic and acidic residues" evidence="2">
    <location>
        <begin position="644"/>
        <end position="655"/>
    </location>
</feature>
<organism evidence="3">
    <name type="scientific">Chromera velia CCMP2878</name>
    <dbReference type="NCBI Taxonomy" id="1169474"/>
    <lineage>
        <taxon>Eukaryota</taxon>
        <taxon>Sar</taxon>
        <taxon>Alveolata</taxon>
        <taxon>Colpodellida</taxon>
        <taxon>Chromeraceae</taxon>
        <taxon>Chromera</taxon>
    </lineage>
</organism>
<dbReference type="PANTHER" id="PTHR45615">
    <property type="entry name" value="MYOSIN HEAVY CHAIN, NON-MUSCLE"/>
    <property type="match status" value="1"/>
</dbReference>
<evidence type="ECO:0000256" key="1">
    <source>
        <dbReference type="SAM" id="Coils"/>
    </source>
</evidence>
<reference evidence="3" key="1">
    <citation type="submission" date="2014-11" db="EMBL/GenBank/DDBJ databases">
        <authorList>
            <person name="Otto D Thomas"/>
            <person name="Naeem Raeece"/>
        </authorList>
    </citation>
    <scope>NUCLEOTIDE SEQUENCE</scope>
</reference>
<dbReference type="VEuPathDB" id="CryptoDB:Cvel_12309"/>